<evidence type="ECO:0000256" key="10">
    <source>
        <dbReference type="SAM" id="Phobius"/>
    </source>
</evidence>
<reference evidence="16" key="1">
    <citation type="submission" date="2018-04" db="EMBL/GenBank/DDBJ databases">
        <authorList>
            <person name="Watanabe M."/>
            <person name="Kojima H."/>
        </authorList>
    </citation>
    <scope>NUCLEOTIDE SEQUENCE [LARGE SCALE GENOMIC DNA]</scope>
    <source>
        <strain evidence="16">Dysh456</strain>
    </source>
</reference>
<dbReference type="RefSeq" id="WP_126535580.1">
    <property type="nucleotide sequence ID" value="NZ_AP018560.1"/>
</dbReference>
<accession>A0A2Z6E2D8</accession>
<evidence type="ECO:0000259" key="13">
    <source>
        <dbReference type="Pfam" id="PF02879"/>
    </source>
</evidence>
<evidence type="ECO:0000256" key="5">
    <source>
        <dbReference type="ARBA" id="ARBA00012730"/>
    </source>
</evidence>
<dbReference type="Gene3D" id="3.30.310.50">
    <property type="entry name" value="Alpha-D-phosphohexomutase, C-terminal domain"/>
    <property type="match status" value="1"/>
</dbReference>
<evidence type="ECO:0000256" key="9">
    <source>
        <dbReference type="ARBA" id="ARBA00023235"/>
    </source>
</evidence>
<evidence type="ECO:0000256" key="8">
    <source>
        <dbReference type="ARBA" id="ARBA00022842"/>
    </source>
</evidence>
<keyword evidence="6" id="KW-0597">Phosphoprotein</keyword>
<dbReference type="InterPro" id="IPR005843">
    <property type="entry name" value="A-D-PHexomutase_C"/>
</dbReference>
<comment type="similarity">
    <text evidence="4">Belongs to the phosphohexose mutase family.</text>
</comment>
<feature type="domain" description="Alpha-D-phosphohexomutase C-terminal" evidence="11">
    <location>
        <begin position="677"/>
        <end position="750"/>
    </location>
</feature>
<dbReference type="Pfam" id="PF02879">
    <property type="entry name" value="PGM_PMM_II"/>
    <property type="match status" value="1"/>
</dbReference>
<sequence length="763" mass="82105">MQTAGWRRGANDWRRLLPLAAGTLLLGLGLFCAWQTWLIAVEQGAAERVEQSQQEAVRAVGEEIAATRTRASEALATIDPIVQDDPALLAAAVRRRLPQVLAVEVYSAGLDEVLHADYRTFGYAKAAQLLAAQADDGIAPVQSVSVKGERRLSLVLPLGPASQPRAWLWLEFPFAPIKQRFTAVSPAGGRLELRQGDERGELSLLATGSSAATLATVVAVPGSSFSVSAGRPEAFIVLPRSWLLAACLAVLGIAGGAYVLWRRVHPRGSPDLETEEIMVSDIKLNQPQPARPAVREAAPAAARVEVDAGIFRAYDVRGVVGKTLTAEVARVLGQAIGALMREKQLTEIVVGRDGRLSGPELAGALADGLRAAGIDVIDVGAVPTPVIYYATYRFETGSCVAVTGSHNPPDYNGFKIMVGGETLSEGAIQDLYRRIRAGDLPGDGHGGLRQVEIVPDYIERITSDVQAERALKVVVDCGNGIPGAVAPQVLEGIGCEVIPLYCEVDGHFPNHHPDPSDPHNLEDLILAVKKTGADLGVAFDGDGDRLGVVSREGEIIYPDRLLMLFARDVLSRRPGATIIYDVKCTGHLKEEILAAGGSPLMWRTGHSLIKAKMRETGAELAGEMSGHFFFKERWYGFDDGIYAGARLLEILAGDPAGRSPEEIFATLPKGVSTPELKIPMAEGEHYRFIEKFKQSAHFEGATLVTIDGVRADWPDGWGLVRASNTTPVLVLRFDADDKAALKRIQDAFRAELLKVEPNLKLPF</sequence>
<evidence type="ECO:0000256" key="4">
    <source>
        <dbReference type="ARBA" id="ARBA00010231"/>
    </source>
</evidence>
<evidence type="ECO:0000256" key="2">
    <source>
        <dbReference type="ARBA" id="ARBA00001946"/>
    </source>
</evidence>
<dbReference type="GO" id="GO:0046872">
    <property type="term" value="F:metal ion binding"/>
    <property type="evidence" value="ECO:0007669"/>
    <property type="project" value="UniProtKB-KW"/>
</dbReference>
<dbReference type="PRINTS" id="PR00509">
    <property type="entry name" value="PGMPMM"/>
</dbReference>
<keyword evidence="7" id="KW-0479">Metal-binding</keyword>
<keyword evidence="10" id="KW-0472">Membrane</keyword>
<dbReference type="Pfam" id="PF00408">
    <property type="entry name" value="PGM_PMM_IV"/>
    <property type="match status" value="1"/>
</dbReference>
<dbReference type="KEGG" id="rbd:ALSL_0070"/>
<keyword evidence="16" id="KW-1185">Reference proteome</keyword>
<dbReference type="EC" id="5.4.2.8" evidence="5"/>
<evidence type="ECO:0000256" key="1">
    <source>
        <dbReference type="ARBA" id="ARBA00000586"/>
    </source>
</evidence>
<dbReference type="PANTHER" id="PTHR43771:SF2">
    <property type="entry name" value="PHOSPHOMANNOMUTASE_PHOSPHOGLUCOMUTASE"/>
    <property type="match status" value="1"/>
</dbReference>
<dbReference type="FunFam" id="3.40.120.10:FF:000021">
    <property type="entry name" value="Phosphomannomutase/phosphoglucomutase"/>
    <property type="match status" value="1"/>
</dbReference>
<dbReference type="GO" id="GO:0005975">
    <property type="term" value="P:carbohydrate metabolic process"/>
    <property type="evidence" value="ECO:0007669"/>
    <property type="project" value="InterPro"/>
</dbReference>
<dbReference type="InterPro" id="IPR005841">
    <property type="entry name" value="Alpha-D-phosphohexomutase_SF"/>
</dbReference>
<proteinExistence type="inferred from homology"/>
<comment type="cofactor">
    <cofactor evidence="2">
        <name>Mg(2+)</name>
        <dbReference type="ChEBI" id="CHEBI:18420"/>
    </cofactor>
</comment>
<dbReference type="Pfam" id="PF02878">
    <property type="entry name" value="PGM_PMM_I"/>
    <property type="match status" value="1"/>
</dbReference>
<evidence type="ECO:0000259" key="14">
    <source>
        <dbReference type="Pfam" id="PF02880"/>
    </source>
</evidence>
<dbReference type="Gene3D" id="3.40.120.10">
    <property type="entry name" value="Alpha-D-Glucose-1,6-Bisphosphate, subunit A, domain 3"/>
    <property type="match status" value="3"/>
</dbReference>
<dbReference type="Proteomes" id="UP000270530">
    <property type="component" value="Chromosome"/>
</dbReference>
<dbReference type="Pfam" id="PF02880">
    <property type="entry name" value="PGM_PMM_III"/>
    <property type="match status" value="1"/>
</dbReference>
<keyword evidence="10" id="KW-1133">Transmembrane helix</keyword>
<protein>
    <recommendedName>
        <fullName evidence="5">phosphomannomutase</fullName>
        <ecNumber evidence="5">5.4.2.8</ecNumber>
    </recommendedName>
</protein>
<dbReference type="SUPFAM" id="SSF53738">
    <property type="entry name" value="Phosphoglucomutase, first 3 domains"/>
    <property type="match status" value="3"/>
</dbReference>
<dbReference type="SUPFAM" id="SSF55957">
    <property type="entry name" value="Phosphoglucomutase, C-terminal domain"/>
    <property type="match status" value="1"/>
</dbReference>
<feature type="domain" description="Alpha-D-phosphohexomutase alpha/beta/alpha" evidence="12">
    <location>
        <begin position="310"/>
        <end position="438"/>
    </location>
</feature>
<evidence type="ECO:0000256" key="6">
    <source>
        <dbReference type="ARBA" id="ARBA00022553"/>
    </source>
</evidence>
<keyword evidence="8" id="KW-0460">Magnesium</keyword>
<evidence type="ECO:0000256" key="3">
    <source>
        <dbReference type="ARBA" id="ARBA00004699"/>
    </source>
</evidence>
<dbReference type="InterPro" id="IPR036900">
    <property type="entry name" value="A-D-PHexomutase_C_sf"/>
</dbReference>
<evidence type="ECO:0000259" key="11">
    <source>
        <dbReference type="Pfam" id="PF00408"/>
    </source>
</evidence>
<feature type="transmembrane region" description="Helical" evidence="10">
    <location>
        <begin position="16"/>
        <end position="40"/>
    </location>
</feature>
<evidence type="ECO:0000256" key="7">
    <source>
        <dbReference type="ARBA" id="ARBA00022723"/>
    </source>
</evidence>
<dbReference type="GO" id="GO:0004615">
    <property type="term" value="F:phosphomannomutase activity"/>
    <property type="evidence" value="ECO:0007669"/>
    <property type="project" value="UniProtKB-EC"/>
</dbReference>
<dbReference type="AlphaFoldDB" id="A0A2Z6E2D8"/>
<dbReference type="EMBL" id="AP018560">
    <property type="protein sequence ID" value="BBD78749.1"/>
    <property type="molecule type" value="Genomic_DNA"/>
</dbReference>
<keyword evidence="10" id="KW-0812">Transmembrane</keyword>
<feature type="domain" description="Alpha-D-phosphohexomutase alpha/beta/alpha" evidence="13">
    <location>
        <begin position="456"/>
        <end position="553"/>
    </location>
</feature>
<organism evidence="15 16">
    <name type="scientific">Aerosticca soli</name>
    <dbReference type="NCBI Taxonomy" id="2010829"/>
    <lineage>
        <taxon>Bacteria</taxon>
        <taxon>Pseudomonadati</taxon>
        <taxon>Pseudomonadota</taxon>
        <taxon>Gammaproteobacteria</taxon>
        <taxon>Lysobacterales</taxon>
        <taxon>Rhodanobacteraceae</taxon>
        <taxon>Aerosticca</taxon>
    </lineage>
</organism>
<evidence type="ECO:0000259" key="12">
    <source>
        <dbReference type="Pfam" id="PF02878"/>
    </source>
</evidence>
<dbReference type="CDD" id="cd03089">
    <property type="entry name" value="PMM_PGM"/>
    <property type="match status" value="1"/>
</dbReference>
<dbReference type="InterPro" id="IPR016055">
    <property type="entry name" value="A-D-PHexomutase_a/b/a-I/II/III"/>
</dbReference>
<comment type="pathway">
    <text evidence="3">Nucleotide-sugar biosynthesis; GDP-alpha-D-mannose biosynthesis; alpha-D-mannose 1-phosphate from D-fructose 6-phosphate: step 2/2.</text>
</comment>
<feature type="domain" description="Alpha-D-phosphohexomutase alpha/beta/alpha" evidence="14">
    <location>
        <begin position="558"/>
        <end position="667"/>
    </location>
</feature>
<keyword evidence="9" id="KW-0413">Isomerase</keyword>
<reference evidence="16" key="2">
    <citation type="submission" date="2018-06" db="EMBL/GenBank/DDBJ databases">
        <title>Genome sequence of Rhodanobacteraceae bacterium strain Dysh456.</title>
        <authorList>
            <person name="Fukui M."/>
        </authorList>
    </citation>
    <scope>NUCLEOTIDE SEQUENCE [LARGE SCALE GENOMIC DNA]</scope>
    <source>
        <strain evidence="16">Dysh456</strain>
    </source>
</reference>
<comment type="catalytic activity">
    <reaction evidence="1">
        <text>alpha-D-mannose 1-phosphate = D-mannose 6-phosphate</text>
        <dbReference type="Rhea" id="RHEA:11140"/>
        <dbReference type="ChEBI" id="CHEBI:58409"/>
        <dbReference type="ChEBI" id="CHEBI:58735"/>
        <dbReference type="EC" id="5.4.2.8"/>
    </reaction>
</comment>
<dbReference type="InterPro" id="IPR005845">
    <property type="entry name" value="A-D-PHexomutase_a/b/a-II"/>
</dbReference>
<dbReference type="PANTHER" id="PTHR43771">
    <property type="entry name" value="PHOSPHOMANNOMUTASE"/>
    <property type="match status" value="1"/>
</dbReference>
<evidence type="ECO:0000313" key="15">
    <source>
        <dbReference type="EMBL" id="BBD78749.1"/>
    </source>
</evidence>
<dbReference type="InterPro" id="IPR005846">
    <property type="entry name" value="A-D-PHexomutase_a/b/a-III"/>
</dbReference>
<dbReference type="InterPro" id="IPR005844">
    <property type="entry name" value="A-D-PHexomutase_a/b/a-I"/>
</dbReference>
<evidence type="ECO:0000313" key="16">
    <source>
        <dbReference type="Proteomes" id="UP000270530"/>
    </source>
</evidence>
<name>A0A2Z6E2D8_9GAMM</name>
<gene>
    <name evidence="15" type="ORF">ALSL_0070</name>
</gene>
<dbReference type="OrthoDB" id="9803322at2"/>